<evidence type="ECO:0000256" key="1">
    <source>
        <dbReference type="ARBA" id="ARBA00006068"/>
    </source>
</evidence>
<gene>
    <name evidence="5" type="ORF">OCV99_01765</name>
</gene>
<dbReference type="Pfam" id="PF03816">
    <property type="entry name" value="LytR_cpsA_psr"/>
    <property type="match status" value="1"/>
</dbReference>
<dbReference type="InterPro" id="IPR050922">
    <property type="entry name" value="LytR/CpsA/Psr_CW_biosynth"/>
</dbReference>
<comment type="caution">
    <text evidence="5">The sequence shown here is derived from an EMBL/GenBank/DDBJ whole genome shotgun (WGS) entry which is preliminary data.</text>
</comment>
<dbReference type="Gene3D" id="3.40.630.190">
    <property type="entry name" value="LCP protein"/>
    <property type="match status" value="1"/>
</dbReference>
<organism evidence="5 6">
    <name type="scientific">Dorea acetigenes</name>
    <dbReference type="NCBI Taxonomy" id="2981787"/>
    <lineage>
        <taxon>Bacteria</taxon>
        <taxon>Bacillati</taxon>
        <taxon>Bacillota</taxon>
        <taxon>Clostridia</taxon>
        <taxon>Lachnospirales</taxon>
        <taxon>Lachnospiraceae</taxon>
        <taxon>Dorea</taxon>
    </lineage>
</organism>
<evidence type="ECO:0000313" key="6">
    <source>
        <dbReference type="Proteomes" id="UP001652431"/>
    </source>
</evidence>
<feature type="compositionally biased region" description="Acidic residues" evidence="2">
    <location>
        <begin position="413"/>
        <end position="434"/>
    </location>
</feature>
<comment type="similarity">
    <text evidence="1">Belongs to the LytR/CpsA/Psr (LCP) family.</text>
</comment>
<reference evidence="5 6" key="1">
    <citation type="journal article" date="2021" name="ISME Commun">
        <title>Automated analysis of genomic sequences facilitates high-throughput and comprehensive description of bacteria.</title>
        <authorList>
            <person name="Hitch T.C.A."/>
        </authorList>
    </citation>
    <scope>NUCLEOTIDE SEQUENCE [LARGE SCALE GENOMIC DNA]</scope>
    <source>
        <strain evidence="5 6">Sanger_03</strain>
    </source>
</reference>
<evidence type="ECO:0000256" key="2">
    <source>
        <dbReference type="SAM" id="MobiDB-lite"/>
    </source>
</evidence>
<feature type="domain" description="Cell envelope-related transcriptional attenuator" evidence="4">
    <location>
        <begin position="92"/>
        <end position="251"/>
    </location>
</feature>
<keyword evidence="3" id="KW-1133">Transmembrane helix</keyword>
<dbReference type="RefSeq" id="WP_227192242.1">
    <property type="nucleotide sequence ID" value="NZ_JAOQJU010000001.1"/>
</dbReference>
<feature type="region of interest" description="Disordered" evidence="2">
    <location>
        <begin position="361"/>
        <end position="434"/>
    </location>
</feature>
<dbReference type="Proteomes" id="UP001652431">
    <property type="component" value="Unassembled WGS sequence"/>
</dbReference>
<sequence length="434" mass="48520">MKKSRKISERRKMQRKEQIKKRRRKRIAVIVIELIILCVLGVTAFAMFKLGKLNHIGLNSDGLVNNGLAQEGYTNIALFGTDNREGEVEGVRSDCIIVASINNETKEVKMMSVYRDTMLLQEDDTFDKANAAYALGGPQAAVNMLNKNLDLDIEDYVTVNFLALADVVDELGGLEMDLTYEEVVHMNNYCVETSEITGKDYERIEPEEAGTYHLNGVQVVSYSRIRYTSGGDFERTERQRLVLEKIAEKVKASKLSTINKIIDKVLPEVTTSFSSSEILKLASGVFDYKIGETAGFPFDPATPESVPGYTGSYVVAVGLADNVTKAHEFLFPDMEYEPTETVKSINNELFDITGIGPGWVDGTGEDSVNTDDGTDDSSYDDSTYDDSYDDSTYDDSYDDSTYDDSYDSSTYDDSYDDSAYDDSYDDSSYDDSYY</sequence>
<proteinExistence type="inferred from homology"/>
<accession>A0ABT2RIV0</accession>
<dbReference type="PANTHER" id="PTHR33392:SF6">
    <property type="entry name" value="POLYISOPRENYL-TEICHOIC ACID--PEPTIDOGLYCAN TEICHOIC ACID TRANSFERASE TAGU"/>
    <property type="match status" value="1"/>
</dbReference>
<dbReference type="PANTHER" id="PTHR33392">
    <property type="entry name" value="POLYISOPRENYL-TEICHOIC ACID--PEPTIDOGLYCAN TEICHOIC ACID TRANSFERASE TAGU"/>
    <property type="match status" value="1"/>
</dbReference>
<dbReference type="EMBL" id="JAOQJU010000001">
    <property type="protein sequence ID" value="MCU6685290.1"/>
    <property type="molecule type" value="Genomic_DNA"/>
</dbReference>
<dbReference type="NCBIfam" id="TIGR00350">
    <property type="entry name" value="lytR_cpsA_psr"/>
    <property type="match status" value="1"/>
</dbReference>
<feature type="transmembrane region" description="Helical" evidence="3">
    <location>
        <begin position="27"/>
        <end position="48"/>
    </location>
</feature>
<evidence type="ECO:0000259" key="4">
    <source>
        <dbReference type="Pfam" id="PF03816"/>
    </source>
</evidence>
<evidence type="ECO:0000313" key="5">
    <source>
        <dbReference type="EMBL" id="MCU6685290.1"/>
    </source>
</evidence>
<evidence type="ECO:0000256" key="3">
    <source>
        <dbReference type="SAM" id="Phobius"/>
    </source>
</evidence>
<dbReference type="InterPro" id="IPR004474">
    <property type="entry name" value="LytR_CpsA_psr"/>
</dbReference>
<keyword evidence="6" id="KW-1185">Reference proteome</keyword>
<keyword evidence="3" id="KW-0472">Membrane</keyword>
<feature type="compositionally biased region" description="Acidic residues" evidence="2">
    <location>
        <begin position="368"/>
        <end position="406"/>
    </location>
</feature>
<protein>
    <submittedName>
        <fullName evidence="5">LCP family protein</fullName>
    </submittedName>
</protein>
<keyword evidence="3" id="KW-0812">Transmembrane</keyword>
<name>A0ABT2RIV0_9FIRM</name>